<dbReference type="Pfam" id="PF02671">
    <property type="entry name" value="PAH"/>
    <property type="match status" value="3"/>
</dbReference>
<accession>A0A9Q0VV16</accession>
<name>A0A9Q0VV16_SALPP</name>
<keyword evidence="3" id="KW-0677">Repeat</keyword>
<evidence type="ECO:0000259" key="9">
    <source>
        <dbReference type="SMART" id="SM00761"/>
    </source>
</evidence>
<dbReference type="Gene3D" id="1.20.1160.11">
    <property type="entry name" value="Paired amphipathic helix"/>
    <property type="match status" value="3"/>
</dbReference>
<dbReference type="OrthoDB" id="10265969at2759"/>
<evidence type="ECO:0000256" key="2">
    <source>
        <dbReference type="ARBA" id="ARBA00022491"/>
    </source>
</evidence>
<dbReference type="PANTHER" id="PTHR12346:SF8">
    <property type="entry name" value="PAIRED AMPHIPATHIC HELIX PROTEIN SIN3-LIKE 2"/>
    <property type="match status" value="1"/>
</dbReference>
<dbReference type="FunFam" id="1.20.1160.11:FF:000002">
    <property type="entry name" value="Paired amphipathic helix protein SIN3"/>
    <property type="match status" value="1"/>
</dbReference>
<keyword evidence="4" id="KW-0805">Transcription regulation</keyword>
<dbReference type="GO" id="GO:0000122">
    <property type="term" value="P:negative regulation of transcription by RNA polymerase II"/>
    <property type="evidence" value="ECO:0007669"/>
    <property type="project" value="TreeGrafter"/>
</dbReference>
<proteinExistence type="predicted"/>
<dbReference type="EMBL" id="JAPFFK010000007">
    <property type="protein sequence ID" value="KAJ6754223.1"/>
    <property type="molecule type" value="Genomic_DNA"/>
</dbReference>
<gene>
    <name evidence="10" type="ORF">OIU79_026950</name>
</gene>
<dbReference type="Proteomes" id="UP001151532">
    <property type="component" value="Chromosome 16"/>
</dbReference>
<dbReference type="GO" id="GO:0000785">
    <property type="term" value="C:chromatin"/>
    <property type="evidence" value="ECO:0007669"/>
    <property type="project" value="TreeGrafter"/>
</dbReference>
<sequence length="596" mass="68964">MKRTRDDIIPAPASASASQFKRPLTSTRGESYGQTQTPGGGGGGGSGNSQKLTTTDALHYLKEVKDMFQDQKEKYDTFLEVMKDFKAQRTDTSGVIVRVKELFKGHNNLIFGFNTFLPKGYEITLDEDEAAPPKKTVEFNQAINFVNKIKKRFQNDEHVYKSFLEILNMYRKEQKDINEVYSEVSALFEDHHDLLDEFARFLPDTSATPMTNTVPFARNSNQHYNERNSTAPSARQTQLDKRRHDKVSSSHAERDLREFVIRMIGSPEHDSSRDFSLQPFLEKRKSSQKVEGFGNSNFACYDDKDNIKSIYNQEFVFFEKVKEKLENEDDYQAFLKCLNIYNQGIIKKNELQNLVTDLLGKYPDLMGEFIDHLDCHGHIDGFPAGVTTKKSLGNDGQASRSLKLEDKDKDQKQIDRAKEKERCREKYMAKSIQELDLSNCERCTPSYRFLPDDYPISTASQRSELGAQVLNDHWVSVTSGSEDYSFKHMRRNQYEESLFRCEDDRFELDMLLESVNSTIKRAEELFNKINENKVETSIHIEDHFTALNLRCIERLYGDHGLDVMDILRKNPSLALPVILTRLKQKEEEWTRCRTDF</sequence>
<feature type="region of interest" description="Disordered" evidence="8">
    <location>
        <begin position="390"/>
        <end position="417"/>
    </location>
</feature>
<dbReference type="SMART" id="SM00761">
    <property type="entry name" value="HDAC_interact"/>
    <property type="match status" value="1"/>
</dbReference>
<evidence type="ECO:0000313" key="10">
    <source>
        <dbReference type="EMBL" id="KAJ6754223.1"/>
    </source>
</evidence>
<dbReference type="PROSITE" id="PS51477">
    <property type="entry name" value="PAH"/>
    <property type="match status" value="3"/>
</dbReference>
<evidence type="ECO:0000256" key="3">
    <source>
        <dbReference type="ARBA" id="ARBA00022737"/>
    </source>
</evidence>
<dbReference type="GO" id="GO:0000118">
    <property type="term" value="C:histone deacetylase complex"/>
    <property type="evidence" value="ECO:0007669"/>
    <property type="project" value="TreeGrafter"/>
</dbReference>
<evidence type="ECO:0000313" key="11">
    <source>
        <dbReference type="Proteomes" id="UP001151532"/>
    </source>
</evidence>
<comment type="caution">
    <text evidence="10">The sequence shown here is derived from an EMBL/GenBank/DDBJ whole genome shotgun (WGS) entry which is preliminary data.</text>
</comment>
<evidence type="ECO:0000256" key="7">
    <source>
        <dbReference type="PROSITE-ProRule" id="PRU00810"/>
    </source>
</evidence>
<feature type="compositionally biased region" description="Polar residues" evidence="8">
    <location>
        <begin position="390"/>
        <end position="400"/>
    </location>
</feature>
<feature type="compositionally biased region" description="Polar residues" evidence="8">
    <location>
        <begin position="212"/>
        <end position="237"/>
    </location>
</feature>
<dbReference type="FunFam" id="1.20.1160.11:FF:000003">
    <property type="entry name" value="Paired amphipathic helix SIN3-like protein"/>
    <property type="match status" value="1"/>
</dbReference>
<dbReference type="InterPro" id="IPR036600">
    <property type="entry name" value="PAH_sf"/>
</dbReference>
<evidence type="ECO:0000256" key="1">
    <source>
        <dbReference type="ARBA" id="ARBA00004123"/>
    </source>
</evidence>
<dbReference type="InterPro" id="IPR013194">
    <property type="entry name" value="HDAC_interact_dom"/>
</dbReference>
<dbReference type="InterPro" id="IPR039774">
    <property type="entry name" value="Sin3-like"/>
</dbReference>
<feature type="compositionally biased region" description="Basic and acidic residues" evidence="8">
    <location>
        <begin position="402"/>
        <end position="417"/>
    </location>
</feature>
<feature type="region of interest" description="Disordered" evidence="8">
    <location>
        <begin position="1"/>
        <end position="52"/>
    </location>
</feature>
<feature type="region of interest" description="Disordered" evidence="8">
    <location>
        <begin position="212"/>
        <end position="252"/>
    </location>
</feature>
<feature type="compositionally biased region" description="Basic and acidic residues" evidence="8">
    <location>
        <begin position="238"/>
        <end position="252"/>
    </location>
</feature>
<comment type="subcellular location">
    <subcellularLocation>
        <location evidence="1 7">Nucleus</location>
    </subcellularLocation>
</comment>
<feature type="domain" description="Histone deacetylase interacting" evidence="9">
    <location>
        <begin position="439"/>
        <end position="539"/>
    </location>
</feature>
<dbReference type="AlphaFoldDB" id="A0A9Q0VV16"/>
<feature type="compositionally biased region" description="Polar residues" evidence="8">
    <location>
        <begin position="24"/>
        <end position="37"/>
    </location>
</feature>
<evidence type="ECO:0000256" key="5">
    <source>
        <dbReference type="ARBA" id="ARBA00023163"/>
    </source>
</evidence>
<dbReference type="PANTHER" id="PTHR12346">
    <property type="entry name" value="SIN3B-RELATED"/>
    <property type="match status" value="1"/>
</dbReference>
<dbReference type="FunFam" id="1.20.1160.11:FF:000001">
    <property type="entry name" value="Paired amphipathic helix protein Sin3"/>
    <property type="match status" value="1"/>
</dbReference>
<keyword evidence="5" id="KW-0804">Transcription</keyword>
<dbReference type="InterPro" id="IPR003822">
    <property type="entry name" value="PAH"/>
</dbReference>
<reference evidence="10" key="2">
    <citation type="journal article" date="2023" name="Int. J. Mol. Sci.">
        <title>De Novo Assembly and Annotation of 11 Diverse Shrub Willow (Salix) Genomes Reveals Novel Gene Organization in Sex-Linked Regions.</title>
        <authorList>
            <person name="Hyden B."/>
            <person name="Feng K."/>
            <person name="Yates T.B."/>
            <person name="Jawdy S."/>
            <person name="Cereghino C."/>
            <person name="Smart L.B."/>
            <person name="Muchero W."/>
        </authorList>
    </citation>
    <scope>NUCLEOTIDE SEQUENCE</scope>
    <source>
        <tissue evidence="10">Shoot tip</tissue>
    </source>
</reference>
<feature type="compositionally biased region" description="Gly residues" evidence="8">
    <location>
        <begin position="38"/>
        <end position="47"/>
    </location>
</feature>
<evidence type="ECO:0000256" key="6">
    <source>
        <dbReference type="ARBA" id="ARBA00023242"/>
    </source>
</evidence>
<evidence type="ECO:0000256" key="4">
    <source>
        <dbReference type="ARBA" id="ARBA00023015"/>
    </source>
</evidence>
<protein>
    <submittedName>
        <fullName evidence="10">PAIRED AMPHIPATHIC HELIX PROTEIN SIN3-LIKE 2 ISOFORM X1</fullName>
    </submittedName>
</protein>
<dbReference type="Pfam" id="PF08295">
    <property type="entry name" value="Sin3_corepress"/>
    <property type="match status" value="1"/>
</dbReference>
<dbReference type="SUPFAM" id="SSF47762">
    <property type="entry name" value="PAH2 domain"/>
    <property type="match status" value="3"/>
</dbReference>
<evidence type="ECO:0000256" key="8">
    <source>
        <dbReference type="SAM" id="MobiDB-lite"/>
    </source>
</evidence>
<reference evidence="10" key="1">
    <citation type="submission" date="2022-11" db="EMBL/GenBank/DDBJ databases">
        <authorList>
            <person name="Hyden B.L."/>
            <person name="Feng K."/>
            <person name="Yates T."/>
            <person name="Jawdy S."/>
            <person name="Smart L.B."/>
            <person name="Muchero W."/>
        </authorList>
    </citation>
    <scope>NUCLEOTIDE SEQUENCE</scope>
    <source>
        <tissue evidence="10">Shoot tip</tissue>
    </source>
</reference>
<keyword evidence="2" id="KW-0678">Repressor</keyword>
<dbReference type="GO" id="GO:0003714">
    <property type="term" value="F:transcription corepressor activity"/>
    <property type="evidence" value="ECO:0007669"/>
    <property type="project" value="InterPro"/>
</dbReference>
<keyword evidence="11" id="KW-1185">Reference proteome</keyword>
<keyword evidence="6 7" id="KW-0539">Nucleus</keyword>
<organism evidence="10 11">
    <name type="scientific">Salix purpurea</name>
    <name type="common">Purple osier willow</name>
    <dbReference type="NCBI Taxonomy" id="77065"/>
    <lineage>
        <taxon>Eukaryota</taxon>
        <taxon>Viridiplantae</taxon>
        <taxon>Streptophyta</taxon>
        <taxon>Embryophyta</taxon>
        <taxon>Tracheophyta</taxon>
        <taxon>Spermatophyta</taxon>
        <taxon>Magnoliopsida</taxon>
        <taxon>eudicotyledons</taxon>
        <taxon>Gunneridae</taxon>
        <taxon>Pentapetalae</taxon>
        <taxon>rosids</taxon>
        <taxon>fabids</taxon>
        <taxon>Malpighiales</taxon>
        <taxon>Salicaceae</taxon>
        <taxon>Saliceae</taxon>
        <taxon>Salix</taxon>
    </lineage>
</organism>